<name>A0A6J7X4T3_9CAUD</name>
<organism evidence="1">
    <name type="scientific">uncultured Caudovirales phage</name>
    <dbReference type="NCBI Taxonomy" id="2100421"/>
    <lineage>
        <taxon>Viruses</taxon>
        <taxon>Duplodnaviria</taxon>
        <taxon>Heunggongvirae</taxon>
        <taxon>Uroviricota</taxon>
        <taxon>Caudoviricetes</taxon>
        <taxon>Peduoviridae</taxon>
        <taxon>Maltschvirus</taxon>
        <taxon>Maltschvirus maltsch</taxon>
    </lineage>
</organism>
<evidence type="ECO:0000313" key="1">
    <source>
        <dbReference type="EMBL" id="CAB5225859.1"/>
    </source>
</evidence>
<sequence>MDIKALATKPKLEKLEMDSPEVVEAYGESIIFYMIDQMDISTYFNFYKLQQNEDGNLLNDLLRKLILNEKGKPVLGEDEVFPVDITLAILVKINDYLGKPKPKTSTQKTGQQQN</sequence>
<accession>A0A6J7X4T3</accession>
<gene>
    <name evidence="1" type="ORF">UFOVP758_26</name>
</gene>
<dbReference type="EMBL" id="LR798353">
    <property type="protein sequence ID" value="CAB5225859.1"/>
    <property type="molecule type" value="Genomic_DNA"/>
</dbReference>
<proteinExistence type="predicted"/>
<protein>
    <submittedName>
        <fullName evidence="1">Uncharacterized protein</fullName>
    </submittedName>
</protein>
<reference evidence="1" key="1">
    <citation type="submission" date="2020-05" db="EMBL/GenBank/DDBJ databases">
        <authorList>
            <person name="Chiriac C."/>
            <person name="Salcher M."/>
            <person name="Ghai R."/>
            <person name="Kavagutti S V."/>
        </authorList>
    </citation>
    <scope>NUCLEOTIDE SEQUENCE</scope>
</reference>